<evidence type="ECO:0000259" key="2">
    <source>
        <dbReference type="Pfam" id="PF12697"/>
    </source>
</evidence>
<accession>A0AB39XHR3</accession>
<name>A0AB39XHR3_9BRAD</name>
<dbReference type="Pfam" id="PF12697">
    <property type="entry name" value="Abhydrolase_6"/>
    <property type="match status" value="1"/>
</dbReference>
<dbReference type="Gene3D" id="3.40.50.1820">
    <property type="entry name" value="alpha/beta hydrolase"/>
    <property type="match status" value="1"/>
</dbReference>
<evidence type="ECO:0000256" key="1">
    <source>
        <dbReference type="ARBA" id="ARBA00022801"/>
    </source>
</evidence>
<dbReference type="GO" id="GO:0016787">
    <property type="term" value="F:hydrolase activity"/>
    <property type="evidence" value="ECO:0007669"/>
    <property type="project" value="UniProtKB-KW"/>
</dbReference>
<dbReference type="GO" id="GO:0016020">
    <property type="term" value="C:membrane"/>
    <property type="evidence" value="ECO:0007669"/>
    <property type="project" value="TreeGrafter"/>
</dbReference>
<dbReference type="InterPro" id="IPR029058">
    <property type="entry name" value="AB_hydrolase_fold"/>
</dbReference>
<proteinExistence type="predicted"/>
<dbReference type="AlphaFoldDB" id="A0AB39XHR3"/>
<gene>
    <name evidence="3" type="ORF">AB8Z38_27365</name>
</gene>
<feature type="domain" description="AB hydrolase-1" evidence="2">
    <location>
        <begin position="22"/>
        <end position="259"/>
    </location>
</feature>
<dbReference type="InterPro" id="IPR000073">
    <property type="entry name" value="AB_hydrolase_1"/>
</dbReference>
<dbReference type="PANTHER" id="PTHR43798:SF31">
    <property type="entry name" value="AB HYDROLASE SUPERFAMILY PROTEIN YCLE"/>
    <property type="match status" value="1"/>
</dbReference>
<keyword evidence="1 3" id="KW-0378">Hydrolase</keyword>
<reference evidence="3" key="1">
    <citation type="submission" date="2024-08" db="EMBL/GenBank/DDBJ databases">
        <authorList>
            <person name="Chaddad Z."/>
            <person name="Lamrabet M."/>
            <person name="Bouhnik O."/>
            <person name="Alami S."/>
            <person name="Wipf D."/>
            <person name="Courty P.E."/>
            <person name="Missbah El Idrissi M."/>
        </authorList>
    </citation>
    <scope>NUCLEOTIDE SEQUENCE</scope>
    <source>
        <strain evidence="3">LLZ17</strain>
    </source>
</reference>
<dbReference type="SUPFAM" id="SSF53474">
    <property type="entry name" value="alpha/beta-Hydrolases"/>
    <property type="match status" value="1"/>
</dbReference>
<dbReference type="PANTHER" id="PTHR43798">
    <property type="entry name" value="MONOACYLGLYCEROL LIPASE"/>
    <property type="match status" value="1"/>
</dbReference>
<sequence>MQSFRVNGYDMAYLEIGDGPPLVCVHGTLGDFRTWYSVLGPLSKSHRVISVSLRHFFPEHWDAVGDDYKMAQHTADVIAFIEQVRPAPVDLMGHSRGGHIAFRVAQARPDLLRRLVLAEPGGDLDASLPLPEGTPMHPPLAARTARSVEMIRAGDIEGALQNFYEGIEGDGSWRRVPAAAKQQLRDNALTFLGQINEQRRPYTLADAQAIRTPTLLIGGGATTGSLSMIWRVLAEHIAGARTAVIANAGHWMFEQAPLEYGEAVTAFLAESTSS</sequence>
<dbReference type="EMBL" id="CP165734">
    <property type="protein sequence ID" value="XDV56361.1"/>
    <property type="molecule type" value="Genomic_DNA"/>
</dbReference>
<organism evidence="3">
    <name type="scientific">Bradyrhizobium sp. LLZ17</name>
    <dbReference type="NCBI Taxonomy" id="3239388"/>
    <lineage>
        <taxon>Bacteria</taxon>
        <taxon>Pseudomonadati</taxon>
        <taxon>Pseudomonadota</taxon>
        <taxon>Alphaproteobacteria</taxon>
        <taxon>Hyphomicrobiales</taxon>
        <taxon>Nitrobacteraceae</taxon>
        <taxon>Bradyrhizobium</taxon>
    </lineage>
</organism>
<dbReference type="InterPro" id="IPR050266">
    <property type="entry name" value="AB_hydrolase_sf"/>
</dbReference>
<evidence type="ECO:0000313" key="3">
    <source>
        <dbReference type="EMBL" id="XDV56361.1"/>
    </source>
</evidence>
<dbReference type="RefSeq" id="WP_369720809.1">
    <property type="nucleotide sequence ID" value="NZ_CP165734.1"/>
</dbReference>
<protein>
    <submittedName>
        <fullName evidence="3">Alpha/beta fold hydrolase</fullName>
    </submittedName>
</protein>